<organism evidence="3">
    <name type="scientific">Arthroderma gypseum (strain ATCC MYA-4604 / CBS 118893)</name>
    <name type="common">Microsporum gypseum</name>
    <dbReference type="NCBI Taxonomy" id="535722"/>
    <lineage>
        <taxon>Eukaryota</taxon>
        <taxon>Fungi</taxon>
        <taxon>Dikarya</taxon>
        <taxon>Ascomycota</taxon>
        <taxon>Pezizomycotina</taxon>
        <taxon>Eurotiomycetes</taxon>
        <taxon>Eurotiomycetidae</taxon>
        <taxon>Onygenales</taxon>
        <taxon>Arthrodermataceae</taxon>
        <taxon>Nannizzia</taxon>
    </lineage>
</organism>
<dbReference type="RefSeq" id="XP_003172153.1">
    <property type="nucleotide sequence ID" value="XM_003172105.1"/>
</dbReference>
<keyword evidence="3" id="KW-1185">Reference proteome</keyword>
<dbReference type="VEuPathDB" id="FungiDB:MGYG_09059"/>
<name>E4UWI6_ARTGP</name>
<accession>E4UWI6</accession>
<protein>
    <submittedName>
        <fullName evidence="2">Uncharacterized protein</fullName>
    </submittedName>
</protein>
<sequence length="132" mass="14891">MVTGMDRRLSGRRIECRVLIGGSYKLKKSINVMVAENSRNARREEKEKKKKGRRRRRRRRGGGGEKKRWRRRRTRGFAPGKRARSRCLLACPFGKGEGASMSDILCPMTFAAAAATTAEAAGREPCGRDIPR</sequence>
<reference evidence="3" key="1">
    <citation type="journal article" date="2012" name="MBio">
        <title>Comparative genome analysis of Trichophyton rubrum and related dermatophytes reveals candidate genes involved in infection.</title>
        <authorList>
            <person name="Martinez D.A."/>
            <person name="Oliver B.G."/>
            <person name="Graeser Y."/>
            <person name="Goldberg J.M."/>
            <person name="Li W."/>
            <person name="Martinez-Rossi N.M."/>
            <person name="Monod M."/>
            <person name="Shelest E."/>
            <person name="Barton R.C."/>
            <person name="Birch E."/>
            <person name="Brakhage A.A."/>
            <person name="Chen Z."/>
            <person name="Gurr S.J."/>
            <person name="Heiman D."/>
            <person name="Heitman J."/>
            <person name="Kosti I."/>
            <person name="Rossi A."/>
            <person name="Saif S."/>
            <person name="Samalova M."/>
            <person name="Saunders C.W."/>
            <person name="Shea T."/>
            <person name="Summerbell R.C."/>
            <person name="Xu J."/>
            <person name="Young S."/>
            <person name="Zeng Q."/>
            <person name="Birren B.W."/>
            <person name="Cuomo C.A."/>
            <person name="White T.C."/>
        </authorList>
    </citation>
    <scope>NUCLEOTIDE SEQUENCE [LARGE SCALE GENOMIC DNA]</scope>
    <source>
        <strain evidence="3">ATCC MYA-4604 / CBS 118893</strain>
    </source>
</reference>
<feature type="region of interest" description="Disordered" evidence="1">
    <location>
        <begin position="34"/>
        <end position="80"/>
    </location>
</feature>
<dbReference type="Proteomes" id="UP000002669">
    <property type="component" value="Unassembled WGS sequence"/>
</dbReference>
<dbReference type="InParanoid" id="E4UWI6"/>
<proteinExistence type="predicted"/>
<dbReference type="EMBL" id="DS989825">
    <property type="protein sequence ID" value="EFR01742.1"/>
    <property type="molecule type" value="Genomic_DNA"/>
</dbReference>
<feature type="compositionally biased region" description="Basic residues" evidence="1">
    <location>
        <begin position="48"/>
        <end position="80"/>
    </location>
</feature>
<evidence type="ECO:0000313" key="2">
    <source>
        <dbReference type="EMBL" id="EFR01742.1"/>
    </source>
</evidence>
<dbReference type="AlphaFoldDB" id="E4UWI6"/>
<evidence type="ECO:0000256" key="1">
    <source>
        <dbReference type="SAM" id="MobiDB-lite"/>
    </source>
</evidence>
<dbReference type="GeneID" id="10027421"/>
<gene>
    <name evidence="2" type="ORF">MGYG_09059</name>
</gene>
<dbReference type="HOGENOM" id="CLU_1916561_0_0_1"/>
<evidence type="ECO:0000313" key="3">
    <source>
        <dbReference type="Proteomes" id="UP000002669"/>
    </source>
</evidence>